<dbReference type="PROSITE" id="PS51186">
    <property type="entry name" value="GNAT"/>
    <property type="match status" value="1"/>
</dbReference>
<dbReference type="OrthoDB" id="9805924at2"/>
<feature type="domain" description="N-acetyltransferase" evidence="3">
    <location>
        <begin position="6"/>
        <end position="160"/>
    </location>
</feature>
<dbReference type="InterPro" id="IPR051016">
    <property type="entry name" value="Diverse_Substrate_AcTransf"/>
</dbReference>
<keyword evidence="5" id="KW-1185">Reference proteome</keyword>
<evidence type="ECO:0000313" key="4">
    <source>
        <dbReference type="EMBL" id="AEI94127.1"/>
    </source>
</evidence>
<evidence type="ECO:0000259" key="3">
    <source>
        <dbReference type="PROSITE" id="PS51186"/>
    </source>
</evidence>
<dbReference type="InterPro" id="IPR000182">
    <property type="entry name" value="GNAT_dom"/>
</dbReference>
<dbReference type="RefSeq" id="WP_013962051.1">
    <property type="nucleotide sequence ID" value="NC_015730.1"/>
</dbReference>
<dbReference type="GO" id="GO:0008080">
    <property type="term" value="F:N-acetyltransferase activity"/>
    <property type="evidence" value="ECO:0007669"/>
    <property type="project" value="TreeGrafter"/>
</dbReference>
<dbReference type="PANTHER" id="PTHR10545:SF29">
    <property type="entry name" value="GH14572P-RELATED"/>
    <property type="match status" value="1"/>
</dbReference>
<keyword evidence="1" id="KW-0808">Transferase</keyword>
<dbReference type="Proteomes" id="UP000001353">
    <property type="component" value="Chromosome"/>
</dbReference>
<sequence length="163" mass="17444">MCASDLRIQTVGTEDVSALMRALKALARDLDDPFKATPDDISKALFGPDSFALALLARQGDRVSGAVLAAPLFSTMGGGPALYVSDLWVDVSARQQAVGKRLLVAASIEGSRRWQTTGLRLTVYRDNAPARAFYDRLGFALNEKDLSAFLPGTRVAALQEGAE</sequence>
<keyword evidence="2" id="KW-0012">Acyltransferase</keyword>
<dbReference type="PANTHER" id="PTHR10545">
    <property type="entry name" value="DIAMINE N-ACETYLTRANSFERASE"/>
    <property type="match status" value="1"/>
</dbReference>
<dbReference type="HOGENOM" id="CLU_013985_41_3_5"/>
<evidence type="ECO:0000313" key="5">
    <source>
        <dbReference type="Proteomes" id="UP000001353"/>
    </source>
</evidence>
<evidence type="ECO:0000256" key="1">
    <source>
        <dbReference type="ARBA" id="ARBA00022679"/>
    </source>
</evidence>
<reference evidence="4 5" key="1">
    <citation type="journal article" date="2011" name="BMC Genomics">
        <title>Comparative genome analysis and genome-guided physiological analysis of Roseobacter litoralis.</title>
        <authorList>
            <person name="Kalhoefer D."/>
            <person name="Thole S."/>
            <person name="Voget S."/>
            <person name="Lehmann R."/>
            <person name="Liesegang H."/>
            <person name="Wollher A."/>
            <person name="Daniel R."/>
            <person name="Simon M."/>
            <person name="Brinkhoff T."/>
        </authorList>
    </citation>
    <scope>NUCLEOTIDE SEQUENCE [LARGE SCALE GENOMIC DNA]</scope>
    <source>
        <strain evidence="5">ATCC 49566 / DSM 6996 / JCM 21268 / NBRC 15278 / OCh 149</strain>
    </source>
</reference>
<dbReference type="SUPFAM" id="SSF55729">
    <property type="entry name" value="Acyl-CoA N-acyltransferases (Nat)"/>
    <property type="match status" value="1"/>
</dbReference>
<accession>F7ZLS6</accession>
<protein>
    <submittedName>
        <fullName evidence="4">Acetyltransferase-like protein</fullName>
    </submittedName>
</protein>
<evidence type="ECO:0000256" key="2">
    <source>
        <dbReference type="ARBA" id="ARBA00023315"/>
    </source>
</evidence>
<dbReference type="EMBL" id="CP002623">
    <property type="protein sequence ID" value="AEI94127.1"/>
    <property type="molecule type" value="Genomic_DNA"/>
</dbReference>
<gene>
    <name evidence="4" type="ordered locus">RLO149_c021510</name>
</gene>
<dbReference type="KEGG" id="rli:RLO149_c021510"/>
<dbReference type="Pfam" id="PF00583">
    <property type="entry name" value="Acetyltransf_1"/>
    <property type="match status" value="1"/>
</dbReference>
<proteinExistence type="predicted"/>
<dbReference type="AlphaFoldDB" id="F7ZLS6"/>
<dbReference type="eggNOG" id="COG0456">
    <property type="taxonomic scope" value="Bacteria"/>
</dbReference>
<dbReference type="STRING" id="391595.RLO149_c021510"/>
<organism evidence="4 5">
    <name type="scientific">Roseobacter litoralis (strain ATCC 49566 / DSM 6996 / JCM 21268 / NBRC 15278 / OCh 149)</name>
    <dbReference type="NCBI Taxonomy" id="391595"/>
    <lineage>
        <taxon>Bacteria</taxon>
        <taxon>Pseudomonadati</taxon>
        <taxon>Pseudomonadota</taxon>
        <taxon>Alphaproteobacteria</taxon>
        <taxon>Rhodobacterales</taxon>
        <taxon>Roseobacteraceae</taxon>
        <taxon>Roseobacter</taxon>
    </lineage>
</organism>
<name>F7ZLS6_ROSLO</name>
<dbReference type="InterPro" id="IPR016181">
    <property type="entry name" value="Acyl_CoA_acyltransferase"/>
</dbReference>
<dbReference type="Gene3D" id="3.40.630.30">
    <property type="match status" value="1"/>
</dbReference>